<evidence type="ECO:0000313" key="5">
    <source>
        <dbReference type="Proteomes" id="UP001595868"/>
    </source>
</evidence>
<dbReference type="PROSITE" id="PS50943">
    <property type="entry name" value="HTH_CROC1"/>
    <property type="match status" value="1"/>
</dbReference>
<organism evidence="4 5">
    <name type="scientific">Micromonospora zhanjiangensis</name>
    <dbReference type="NCBI Taxonomy" id="1522057"/>
    <lineage>
        <taxon>Bacteria</taxon>
        <taxon>Bacillati</taxon>
        <taxon>Actinomycetota</taxon>
        <taxon>Actinomycetes</taxon>
        <taxon>Micromonosporales</taxon>
        <taxon>Micromonosporaceae</taxon>
        <taxon>Micromonospora</taxon>
    </lineage>
</organism>
<feature type="region of interest" description="Disordered" evidence="2">
    <location>
        <begin position="104"/>
        <end position="138"/>
    </location>
</feature>
<reference evidence="5" key="1">
    <citation type="journal article" date="2019" name="Int. J. Syst. Evol. Microbiol.">
        <title>The Global Catalogue of Microorganisms (GCM) 10K type strain sequencing project: providing services to taxonomists for standard genome sequencing and annotation.</title>
        <authorList>
            <consortium name="The Broad Institute Genomics Platform"/>
            <consortium name="The Broad Institute Genome Sequencing Center for Infectious Disease"/>
            <person name="Wu L."/>
            <person name="Ma J."/>
        </authorList>
    </citation>
    <scope>NUCLEOTIDE SEQUENCE [LARGE SCALE GENOMIC DNA]</scope>
    <source>
        <strain evidence="5">2902at01</strain>
    </source>
</reference>
<dbReference type="PANTHER" id="PTHR46797">
    <property type="entry name" value="HTH-TYPE TRANSCRIPTIONAL REGULATOR"/>
    <property type="match status" value="1"/>
</dbReference>
<gene>
    <name evidence="4" type="ORF">ACFOX0_26635</name>
</gene>
<sequence>MGFEGQAQPPLLRRVIGSVLRRIRQRQGRTLRDVAGAADMSVPYLSELERGRKEPSSEVLAAICRALGLHLVDLLDEVREEVARLQPAVPARVPMRRAPRFAAGRPGTAIRLAPPASVPPAGSRPGVSRPPGAQCRTGLRSAVRRRRVGLAFRGTRAPDRLLTANFRTA</sequence>
<dbReference type="RefSeq" id="WP_377550907.1">
    <property type="nucleotide sequence ID" value="NZ_JBHSBN010000025.1"/>
</dbReference>
<evidence type="ECO:0000256" key="1">
    <source>
        <dbReference type="ARBA" id="ARBA00023125"/>
    </source>
</evidence>
<dbReference type="Pfam" id="PF13560">
    <property type="entry name" value="HTH_31"/>
    <property type="match status" value="1"/>
</dbReference>
<dbReference type="EMBL" id="JBHSBN010000025">
    <property type="protein sequence ID" value="MFC4109496.1"/>
    <property type="molecule type" value="Genomic_DNA"/>
</dbReference>
<dbReference type="PANTHER" id="PTHR46797:SF1">
    <property type="entry name" value="METHYLPHOSPHONATE SYNTHASE"/>
    <property type="match status" value="1"/>
</dbReference>
<dbReference type="InterPro" id="IPR050807">
    <property type="entry name" value="TransReg_Diox_bact_type"/>
</dbReference>
<name>A0ABV8KV49_9ACTN</name>
<dbReference type="Proteomes" id="UP001595868">
    <property type="component" value="Unassembled WGS sequence"/>
</dbReference>
<comment type="caution">
    <text evidence="4">The sequence shown here is derived from an EMBL/GenBank/DDBJ whole genome shotgun (WGS) entry which is preliminary data.</text>
</comment>
<dbReference type="InterPro" id="IPR010982">
    <property type="entry name" value="Lambda_DNA-bd_dom_sf"/>
</dbReference>
<keyword evidence="5" id="KW-1185">Reference proteome</keyword>
<dbReference type="SMART" id="SM00530">
    <property type="entry name" value="HTH_XRE"/>
    <property type="match status" value="1"/>
</dbReference>
<dbReference type="Gene3D" id="1.10.260.40">
    <property type="entry name" value="lambda repressor-like DNA-binding domains"/>
    <property type="match status" value="1"/>
</dbReference>
<protein>
    <submittedName>
        <fullName evidence="4">Helix-turn-helix domain-containing protein</fullName>
    </submittedName>
</protein>
<evidence type="ECO:0000259" key="3">
    <source>
        <dbReference type="PROSITE" id="PS50943"/>
    </source>
</evidence>
<accession>A0ABV8KV49</accession>
<feature type="domain" description="HTH cro/C1-type" evidence="3">
    <location>
        <begin position="20"/>
        <end position="74"/>
    </location>
</feature>
<dbReference type="CDD" id="cd00093">
    <property type="entry name" value="HTH_XRE"/>
    <property type="match status" value="1"/>
</dbReference>
<evidence type="ECO:0000313" key="4">
    <source>
        <dbReference type="EMBL" id="MFC4109496.1"/>
    </source>
</evidence>
<dbReference type="InterPro" id="IPR001387">
    <property type="entry name" value="Cro/C1-type_HTH"/>
</dbReference>
<dbReference type="SUPFAM" id="SSF47413">
    <property type="entry name" value="lambda repressor-like DNA-binding domains"/>
    <property type="match status" value="1"/>
</dbReference>
<keyword evidence="1" id="KW-0238">DNA-binding</keyword>
<evidence type="ECO:0000256" key="2">
    <source>
        <dbReference type="SAM" id="MobiDB-lite"/>
    </source>
</evidence>
<proteinExistence type="predicted"/>